<dbReference type="RefSeq" id="XP_024668009.1">
    <property type="nucleotide sequence ID" value="XM_024814276.1"/>
</dbReference>
<evidence type="ECO:0000256" key="1">
    <source>
        <dbReference type="SAM" id="MobiDB-lite"/>
    </source>
</evidence>
<dbReference type="AlphaFoldDB" id="A0A2I2F036"/>
<dbReference type="PANTHER" id="PTHR39474">
    <property type="entry name" value="UNNAMED PRODUCT"/>
    <property type="match status" value="1"/>
</dbReference>
<feature type="compositionally biased region" description="Low complexity" evidence="1">
    <location>
        <begin position="76"/>
        <end position="89"/>
    </location>
</feature>
<evidence type="ECO:0008006" key="5">
    <source>
        <dbReference type="Google" id="ProtNLM"/>
    </source>
</evidence>
<sequence length="206" mass="22005">MPNHRATLLPILLSPLLSTPVHAASHSAVLHAIQPSAALLSSSSSLPTRSARFFSQSPNTQLYSILNAQCPAPFSTPNSHTHPTPTPAHTKPRSHSTMSSTPENNDNKTPTQSQPASVDSEEYLALPDASSTTSGTTKLDVSEGGSTVKLDHMGPLVVNQDGSLSRIANWDQMAEIEKKNTLRVLGKRNKARLEALKKKEGEGEGN</sequence>
<evidence type="ECO:0000313" key="3">
    <source>
        <dbReference type="EMBL" id="PLB33997.1"/>
    </source>
</evidence>
<dbReference type="Proteomes" id="UP000234585">
    <property type="component" value="Unassembled WGS sequence"/>
</dbReference>
<keyword evidence="2" id="KW-0732">Signal</keyword>
<dbReference type="STRING" id="41067.A0A2I2F036"/>
<name>A0A2I2F036_ASPCN</name>
<feature type="signal peptide" evidence="2">
    <location>
        <begin position="1"/>
        <end position="23"/>
    </location>
</feature>
<gene>
    <name evidence="3" type="ORF">BDW47DRAFT_112941</name>
</gene>
<dbReference type="PANTHER" id="PTHR39474:SF1">
    <property type="entry name" value="FUNGAL SPECIFIC TRANSCRIPTION FACTOR"/>
    <property type="match status" value="1"/>
</dbReference>
<feature type="compositionally biased region" description="Polar residues" evidence="1">
    <location>
        <begin position="129"/>
        <end position="139"/>
    </location>
</feature>
<feature type="region of interest" description="Disordered" evidence="1">
    <location>
        <begin position="73"/>
        <end position="147"/>
    </location>
</feature>
<feature type="compositionally biased region" description="Polar residues" evidence="1">
    <location>
        <begin position="95"/>
        <end position="117"/>
    </location>
</feature>
<organism evidence="3 4">
    <name type="scientific">Aspergillus candidus</name>
    <dbReference type="NCBI Taxonomy" id="41067"/>
    <lineage>
        <taxon>Eukaryota</taxon>
        <taxon>Fungi</taxon>
        <taxon>Dikarya</taxon>
        <taxon>Ascomycota</taxon>
        <taxon>Pezizomycotina</taxon>
        <taxon>Eurotiomycetes</taxon>
        <taxon>Eurotiomycetidae</taxon>
        <taxon>Eurotiales</taxon>
        <taxon>Aspergillaceae</taxon>
        <taxon>Aspergillus</taxon>
        <taxon>Aspergillus subgen. Circumdati</taxon>
    </lineage>
</organism>
<reference evidence="3 4" key="1">
    <citation type="submission" date="2017-12" db="EMBL/GenBank/DDBJ databases">
        <authorList>
            <consortium name="DOE Joint Genome Institute"/>
            <person name="Haridas S."/>
            <person name="Kjaerbolling I."/>
            <person name="Vesth T.C."/>
            <person name="Frisvad J.C."/>
            <person name="Nybo J.L."/>
            <person name="Theobald S."/>
            <person name="Kuo A."/>
            <person name="Bowyer P."/>
            <person name="Matsuda Y."/>
            <person name="Mondo S."/>
            <person name="Lyhne E.K."/>
            <person name="Kogle M.E."/>
            <person name="Clum A."/>
            <person name="Lipzen A."/>
            <person name="Salamov A."/>
            <person name="Ngan C.Y."/>
            <person name="Daum C."/>
            <person name="Chiniquy J."/>
            <person name="Barry K."/>
            <person name="LaButti K."/>
            <person name="Simmons B.A."/>
            <person name="Magnuson J.K."/>
            <person name="Mortensen U.H."/>
            <person name="Larsen T.O."/>
            <person name="Grigoriev I.V."/>
            <person name="Baker S.E."/>
            <person name="Andersen M.R."/>
            <person name="Nordberg H.P."/>
            <person name="Cantor M.N."/>
            <person name="Hua S.X."/>
        </authorList>
    </citation>
    <scope>NUCLEOTIDE SEQUENCE [LARGE SCALE GENOMIC DNA]</scope>
    <source>
        <strain evidence="3 4">CBS 102.13</strain>
    </source>
</reference>
<dbReference type="EMBL" id="KZ559188">
    <property type="protein sequence ID" value="PLB33997.1"/>
    <property type="molecule type" value="Genomic_DNA"/>
</dbReference>
<keyword evidence="4" id="KW-1185">Reference proteome</keyword>
<proteinExistence type="predicted"/>
<dbReference type="OrthoDB" id="4590138at2759"/>
<evidence type="ECO:0000313" key="4">
    <source>
        <dbReference type="Proteomes" id="UP000234585"/>
    </source>
</evidence>
<accession>A0A2I2F036</accession>
<evidence type="ECO:0000256" key="2">
    <source>
        <dbReference type="SAM" id="SignalP"/>
    </source>
</evidence>
<protein>
    <recommendedName>
        <fullName evidence="5">Fungal specific transcription factor</fullName>
    </recommendedName>
</protein>
<dbReference type="GeneID" id="36521436"/>
<feature type="chain" id="PRO_5014196357" description="Fungal specific transcription factor" evidence="2">
    <location>
        <begin position="24"/>
        <end position="206"/>
    </location>
</feature>